<dbReference type="PANTHER" id="PTHR45758">
    <property type="entry name" value="MITOFERRIN-1-RELATED"/>
    <property type="match status" value="1"/>
</dbReference>
<dbReference type="EMBL" id="HBHU01003133">
    <property type="protein sequence ID" value="CAE0014038.1"/>
    <property type="molecule type" value="Transcribed_RNA"/>
</dbReference>
<keyword evidence="6" id="KW-0496">Mitochondrion</keyword>
<feature type="repeat" description="Solcar" evidence="8">
    <location>
        <begin position="90"/>
        <end position="176"/>
    </location>
</feature>
<organism evidence="10">
    <name type="scientific">Chloropicon laureae</name>
    <dbReference type="NCBI Taxonomy" id="464258"/>
    <lineage>
        <taxon>Eukaryota</taxon>
        <taxon>Viridiplantae</taxon>
        <taxon>Chlorophyta</taxon>
        <taxon>Chloropicophyceae</taxon>
        <taxon>Chloropicales</taxon>
        <taxon>Chloropicaceae</taxon>
        <taxon>Chloropicon</taxon>
    </lineage>
</organism>
<comment type="subcellular location">
    <subcellularLocation>
        <location evidence="1">Mitochondrion membrane</location>
        <topology evidence="1">Multi-pass membrane protein</topology>
    </subcellularLocation>
</comment>
<keyword evidence="5" id="KW-1133">Transmembrane helix</keyword>
<comment type="similarity">
    <text evidence="2 9">Belongs to the mitochondrial carrier (TC 2.A.29) family.</text>
</comment>
<keyword evidence="4 8" id="KW-0812">Transmembrane</keyword>
<feature type="repeat" description="Solcar" evidence="8">
    <location>
        <begin position="2"/>
        <end position="82"/>
    </location>
</feature>
<proteinExistence type="inferred from homology"/>
<evidence type="ECO:0000256" key="2">
    <source>
        <dbReference type="ARBA" id="ARBA00006375"/>
    </source>
</evidence>
<evidence type="ECO:0000256" key="7">
    <source>
        <dbReference type="ARBA" id="ARBA00023136"/>
    </source>
</evidence>
<dbReference type="PANTHER" id="PTHR45758:SF4">
    <property type="entry name" value="MITOFERRIN-1"/>
    <property type="match status" value="1"/>
</dbReference>
<dbReference type="PROSITE" id="PS50920">
    <property type="entry name" value="SOLCAR"/>
    <property type="match status" value="2"/>
</dbReference>
<evidence type="ECO:0000256" key="9">
    <source>
        <dbReference type="RuleBase" id="RU000488"/>
    </source>
</evidence>
<dbReference type="InterPro" id="IPR018108">
    <property type="entry name" value="MCP_transmembrane"/>
</dbReference>
<evidence type="ECO:0000256" key="5">
    <source>
        <dbReference type="ARBA" id="ARBA00022989"/>
    </source>
</evidence>
<evidence type="ECO:0000256" key="3">
    <source>
        <dbReference type="ARBA" id="ARBA00022448"/>
    </source>
</evidence>
<gene>
    <name evidence="10" type="ORF">CLAU1311_LOCUS2065</name>
</gene>
<keyword evidence="7 8" id="KW-0472">Membrane</keyword>
<evidence type="ECO:0000313" key="10">
    <source>
        <dbReference type="EMBL" id="CAE0014038.1"/>
    </source>
</evidence>
<evidence type="ECO:0000256" key="4">
    <source>
        <dbReference type="ARBA" id="ARBA00022692"/>
    </source>
</evidence>
<dbReference type="GO" id="GO:0048250">
    <property type="term" value="P:iron import into the mitochondrion"/>
    <property type="evidence" value="ECO:0007669"/>
    <property type="project" value="TreeGrafter"/>
</dbReference>
<dbReference type="Pfam" id="PF00153">
    <property type="entry name" value="Mito_carr"/>
    <property type="match status" value="2"/>
</dbReference>
<evidence type="ECO:0000256" key="1">
    <source>
        <dbReference type="ARBA" id="ARBA00004225"/>
    </source>
</evidence>
<dbReference type="Gene3D" id="1.50.40.10">
    <property type="entry name" value="Mitochondrial carrier domain"/>
    <property type="match status" value="1"/>
</dbReference>
<keyword evidence="3 9" id="KW-0813">Transport</keyword>
<dbReference type="GO" id="GO:0015093">
    <property type="term" value="F:ferrous iron transmembrane transporter activity"/>
    <property type="evidence" value="ECO:0007669"/>
    <property type="project" value="TreeGrafter"/>
</dbReference>
<dbReference type="SUPFAM" id="SSF103506">
    <property type="entry name" value="Mitochondrial carrier"/>
    <property type="match status" value="1"/>
</dbReference>
<accession>A0A7S2YZV5</accession>
<reference evidence="10" key="1">
    <citation type="submission" date="2021-01" db="EMBL/GenBank/DDBJ databases">
        <authorList>
            <person name="Corre E."/>
            <person name="Pelletier E."/>
            <person name="Niang G."/>
            <person name="Scheremetjew M."/>
            <person name="Finn R."/>
            <person name="Kale V."/>
            <person name="Holt S."/>
            <person name="Cochrane G."/>
            <person name="Meng A."/>
            <person name="Brown T."/>
            <person name="Cohen L."/>
        </authorList>
    </citation>
    <scope>NUCLEOTIDE SEQUENCE</scope>
    <source>
        <strain evidence="10">RCC856</strain>
    </source>
</reference>
<dbReference type="InterPro" id="IPR023395">
    <property type="entry name" value="MCP_dom_sf"/>
</dbReference>
<evidence type="ECO:0000256" key="6">
    <source>
        <dbReference type="ARBA" id="ARBA00023128"/>
    </source>
</evidence>
<evidence type="ECO:0000256" key="8">
    <source>
        <dbReference type="PROSITE-ProRule" id="PRU00282"/>
    </source>
</evidence>
<name>A0A7S2YZV5_9CHLO</name>
<protein>
    <recommendedName>
        <fullName evidence="11">Mitochondrial carrier protein</fullName>
    </recommendedName>
</protein>
<dbReference type="GO" id="GO:0031966">
    <property type="term" value="C:mitochondrial membrane"/>
    <property type="evidence" value="ECO:0007669"/>
    <property type="project" value="UniProtKB-SubCell"/>
</dbReference>
<evidence type="ECO:0008006" key="11">
    <source>
        <dbReference type="Google" id="ProtNLM"/>
    </source>
</evidence>
<sequence>METSIAAAVATIVADAVMTPLDVVKQRLQLAGSPYKGTMDCITSTLRTEGVQAFFKSYNTTIIMNVPFVSIHFATYESCKKLLRKSPEDEGLVTQIIAGGVAGGAAAAATNPLDVVKTRLQTSGTQYNTSSSYAVLKSIVSKEGYGALMQGMRPRIVFHIPAAAISWVTYETCKKFLSV</sequence>
<dbReference type="AlphaFoldDB" id="A0A7S2YZV5"/>